<evidence type="ECO:0000313" key="2">
    <source>
        <dbReference type="EMBL" id="GJC81305.1"/>
    </source>
</evidence>
<comment type="caution">
    <text evidence="2">The sequence shown here is derived from an EMBL/GenBank/DDBJ whole genome shotgun (WGS) entry which is preliminary data.</text>
</comment>
<gene>
    <name evidence="2" type="ORF">ColLi_04143</name>
</gene>
<proteinExistence type="predicted"/>
<sequence length="284" mass="33444">MQPSVKDEQAPKSCKAAKAQAAWQASYLTLCRHSGISQLDKKLQALQNGFGDVDFRDVRCLVQERRLPLDAQSRVEGWLRDCRTMEDRAKGCRANHTLYNSIVQDCETELYRIRSRLLTKTNRFELIPHRLAKLRRWAGQEDENATVLHAYASSDIREAKNVYEVQPQKDDLDKHRIDTSWHLSLERLREALETLGDTDQETGSDSKYDNSDNNQSEPSRRHTWSGEIDRARREEEQETHRLVLAMSYKWPVNMRRAKIQYRRAMEKQEWERDEVALVRHSWTF</sequence>
<protein>
    <submittedName>
        <fullName evidence="2">Uncharacterized protein</fullName>
    </submittedName>
</protein>
<keyword evidence="3" id="KW-1185">Reference proteome</keyword>
<organism evidence="2 3">
    <name type="scientific">Colletotrichum liriopes</name>
    <dbReference type="NCBI Taxonomy" id="708192"/>
    <lineage>
        <taxon>Eukaryota</taxon>
        <taxon>Fungi</taxon>
        <taxon>Dikarya</taxon>
        <taxon>Ascomycota</taxon>
        <taxon>Pezizomycotina</taxon>
        <taxon>Sordariomycetes</taxon>
        <taxon>Hypocreomycetidae</taxon>
        <taxon>Glomerellales</taxon>
        <taxon>Glomerellaceae</taxon>
        <taxon>Colletotrichum</taxon>
        <taxon>Colletotrichum spaethianum species complex</taxon>
    </lineage>
</organism>
<name>A0AA37GI16_9PEZI</name>
<reference evidence="2 3" key="1">
    <citation type="submission" date="2021-07" db="EMBL/GenBank/DDBJ databases">
        <title>Genome data of Colletotrichum spaethianum.</title>
        <authorList>
            <person name="Utami Y.D."/>
            <person name="Hiruma K."/>
        </authorList>
    </citation>
    <scope>NUCLEOTIDE SEQUENCE [LARGE SCALE GENOMIC DNA]</scope>
    <source>
        <strain evidence="2 3">MAFF 242679</strain>
    </source>
</reference>
<feature type="region of interest" description="Disordered" evidence="1">
    <location>
        <begin position="196"/>
        <end position="236"/>
    </location>
</feature>
<evidence type="ECO:0000313" key="3">
    <source>
        <dbReference type="Proteomes" id="UP001055172"/>
    </source>
</evidence>
<accession>A0AA37GI16</accession>
<evidence type="ECO:0000256" key="1">
    <source>
        <dbReference type="SAM" id="MobiDB-lite"/>
    </source>
</evidence>
<dbReference type="EMBL" id="BPPX01000007">
    <property type="protein sequence ID" value="GJC81305.1"/>
    <property type="molecule type" value="Genomic_DNA"/>
</dbReference>
<dbReference type="Proteomes" id="UP001055172">
    <property type="component" value="Unassembled WGS sequence"/>
</dbReference>
<dbReference type="AlphaFoldDB" id="A0AA37GI16"/>
<feature type="compositionally biased region" description="Basic and acidic residues" evidence="1">
    <location>
        <begin position="227"/>
        <end position="236"/>
    </location>
</feature>